<organism evidence="1 2">
    <name type="scientific">Lysinibacillus xylanilyticus</name>
    <dbReference type="NCBI Taxonomy" id="582475"/>
    <lineage>
        <taxon>Bacteria</taxon>
        <taxon>Bacillati</taxon>
        <taxon>Bacillota</taxon>
        <taxon>Bacilli</taxon>
        <taxon>Bacillales</taxon>
        <taxon>Bacillaceae</taxon>
        <taxon>Lysinibacillus</taxon>
    </lineage>
</organism>
<dbReference type="Proteomes" id="UP000232101">
    <property type="component" value="Unassembled WGS sequence"/>
</dbReference>
<comment type="caution">
    <text evidence="1">The sequence shown here is derived from an EMBL/GenBank/DDBJ whole genome shotgun (WGS) entry which is preliminary data.</text>
</comment>
<evidence type="ECO:0000313" key="1">
    <source>
        <dbReference type="EMBL" id="PJO45540.1"/>
    </source>
</evidence>
<reference evidence="1 2" key="1">
    <citation type="submission" date="2017-11" db="EMBL/GenBank/DDBJ databases">
        <title>Bacterial isolate from king chilli rhizosphere.</title>
        <authorList>
            <person name="Takhelmayum P."/>
            <person name="Sarangthem I."/>
        </authorList>
    </citation>
    <scope>NUCLEOTIDE SEQUENCE [LARGE SCALE GENOMIC DNA]</scope>
    <source>
        <strain evidence="2">t26</strain>
    </source>
</reference>
<protein>
    <submittedName>
        <fullName evidence="1">Uncharacterized protein</fullName>
    </submittedName>
</protein>
<name>A0A2M9QBW1_9BACI</name>
<accession>A0A2M9QBW1</accession>
<gene>
    <name evidence="1" type="ORF">CWD94_00320</name>
</gene>
<dbReference type="EMBL" id="PHQY01000002">
    <property type="protein sequence ID" value="PJO45540.1"/>
    <property type="molecule type" value="Genomic_DNA"/>
</dbReference>
<dbReference type="AlphaFoldDB" id="A0A2M9QBW1"/>
<proteinExistence type="predicted"/>
<evidence type="ECO:0000313" key="2">
    <source>
        <dbReference type="Proteomes" id="UP000232101"/>
    </source>
</evidence>
<sequence length="168" mass="19128">MYSLSNFKLLVDKQAEIDTIHQNCDNLIQSTVTPKMDAEVNTLLDAINKKLTEQGFTITVTSTGLIAKYSEAVINVDKHSKSLEECFFINLNNFAEDQVSIILDISDSMMPKISNNLDGYTEIIEQMTDTLKYAKSLEKACTEPKFIYRTQSNKVFHSAEEVVNYYFQ</sequence>
<dbReference type="RefSeq" id="WP_100541767.1">
    <property type="nucleotide sequence ID" value="NZ_CP158849.1"/>
</dbReference>